<gene>
    <name evidence="2" type="ORF">ACF05T_28350</name>
</gene>
<evidence type="ECO:0000256" key="1">
    <source>
        <dbReference type="SAM" id="Phobius"/>
    </source>
</evidence>
<dbReference type="NCBIfam" id="NF043066">
    <property type="entry name" value="ETEC_3214_dom"/>
    <property type="match status" value="1"/>
</dbReference>
<feature type="transmembrane region" description="Helical" evidence="1">
    <location>
        <begin position="26"/>
        <end position="51"/>
    </location>
</feature>
<dbReference type="InterPro" id="IPR050010">
    <property type="entry name" value="ETEC_3214_dom"/>
</dbReference>
<proteinExistence type="predicted"/>
<name>A0ABW6YK54_9ACTN</name>
<sequence>MDDSETPEDGRETTGERFSSFTKRNFVLVAVFFLSNLLTAVSTLVTAVTVLGESQKDWRAAEYRKLRELRAGYTLEKFQKELGPPVFRTPLEPGSALVRNVYRPREQYWVETISNKNNATVTYAVTTCDPTFRPEFFFNEQRVVLNETTLSEVLPAPEQRAASLKIFFGGTGSSPNLVFIVYGGGGGTNYRQFAWGLNDVCPTWHAKTPGYDPQSSWGEWYQEHRPAEDPPGHSFLAGQLDERATDIMAESVVNTYAETAFAEDMLTYYPTQIGVSRLIVQ</sequence>
<organism evidence="2 3">
    <name type="scientific">Streptomyces lateritius</name>
    <dbReference type="NCBI Taxonomy" id="67313"/>
    <lineage>
        <taxon>Bacteria</taxon>
        <taxon>Bacillati</taxon>
        <taxon>Actinomycetota</taxon>
        <taxon>Actinomycetes</taxon>
        <taxon>Kitasatosporales</taxon>
        <taxon>Streptomycetaceae</taxon>
        <taxon>Streptomyces</taxon>
    </lineage>
</organism>
<accession>A0ABW6YK54</accession>
<protein>
    <submittedName>
        <fullName evidence="2">ETEC_3214 domain-containing protein</fullName>
    </submittedName>
</protein>
<dbReference type="EMBL" id="JBIBSM010000018">
    <property type="protein sequence ID" value="MFF8279969.1"/>
    <property type="molecule type" value="Genomic_DNA"/>
</dbReference>
<dbReference type="RefSeq" id="WP_391936878.1">
    <property type="nucleotide sequence ID" value="NZ_JBIBSM010000018.1"/>
</dbReference>
<dbReference type="Proteomes" id="UP001603013">
    <property type="component" value="Unassembled WGS sequence"/>
</dbReference>
<reference evidence="2 3" key="1">
    <citation type="submission" date="2024-10" db="EMBL/GenBank/DDBJ databases">
        <title>The Natural Products Discovery Center: Release of the First 8490 Sequenced Strains for Exploring Actinobacteria Biosynthetic Diversity.</title>
        <authorList>
            <person name="Kalkreuter E."/>
            <person name="Kautsar S.A."/>
            <person name="Yang D."/>
            <person name="Bader C.D."/>
            <person name="Teijaro C.N."/>
            <person name="Fluegel L."/>
            <person name="Davis C.M."/>
            <person name="Simpson J.R."/>
            <person name="Lauterbach L."/>
            <person name="Steele A.D."/>
            <person name="Gui C."/>
            <person name="Meng S."/>
            <person name="Li G."/>
            <person name="Viehrig K."/>
            <person name="Ye F."/>
            <person name="Su P."/>
            <person name="Kiefer A.F."/>
            <person name="Nichols A."/>
            <person name="Cepeda A.J."/>
            <person name="Yan W."/>
            <person name="Fan B."/>
            <person name="Jiang Y."/>
            <person name="Adhikari A."/>
            <person name="Zheng C.-J."/>
            <person name="Schuster L."/>
            <person name="Cowan T.M."/>
            <person name="Smanski M.J."/>
            <person name="Chevrette M.G."/>
            <person name="De Carvalho L.P.S."/>
            <person name="Shen B."/>
        </authorList>
    </citation>
    <scope>NUCLEOTIDE SEQUENCE [LARGE SCALE GENOMIC DNA]</scope>
    <source>
        <strain evidence="2 3">NPDC015755</strain>
    </source>
</reference>
<evidence type="ECO:0000313" key="3">
    <source>
        <dbReference type="Proteomes" id="UP001603013"/>
    </source>
</evidence>
<keyword evidence="1" id="KW-1133">Transmembrane helix</keyword>
<evidence type="ECO:0000313" key="2">
    <source>
        <dbReference type="EMBL" id="MFF8279969.1"/>
    </source>
</evidence>
<comment type="caution">
    <text evidence="2">The sequence shown here is derived from an EMBL/GenBank/DDBJ whole genome shotgun (WGS) entry which is preliminary data.</text>
</comment>
<keyword evidence="1" id="KW-0472">Membrane</keyword>
<keyword evidence="1" id="KW-0812">Transmembrane</keyword>
<keyword evidence="3" id="KW-1185">Reference proteome</keyword>